<dbReference type="STRING" id="856793.MICA_464"/>
<gene>
    <name evidence="2" type="ordered locus">MICA_464</name>
</gene>
<organism evidence="2 3">
    <name type="scientific">Micavibrio aeruginosavorus (strain ARL-13)</name>
    <dbReference type="NCBI Taxonomy" id="856793"/>
    <lineage>
        <taxon>Bacteria</taxon>
        <taxon>Pseudomonadati</taxon>
        <taxon>Bdellovibrionota</taxon>
        <taxon>Bdellovibrionia</taxon>
        <taxon>Bdellovibrionales</taxon>
        <taxon>Pseudobdellovibrionaceae</taxon>
        <taxon>Micavibrio</taxon>
    </lineage>
</organism>
<dbReference type="RefSeq" id="WP_014102024.1">
    <property type="nucleotide sequence ID" value="NC_016026.1"/>
</dbReference>
<dbReference type="Proteomes" id="UP000009286">
    <property type="component" value="Chromosome"/>
</dbReference>
<name>G2KSB8_MICAA</name>
<accession>G2KSB8</accession>
<reference evidence="2 3" key="1">
    <citation type="journal article" date="2011" name="BMC Genomics">
        <title>Genomic insights into an obligate epibiotic bacterial predator: Micavibrio aeruginosavorus ARL-13.</title>
        <authorList>
            <person name="Wang Z."/>
            <person name="Kadouri D."/>
            <person name="Wu M."/>
        </authorList>
    </citation>
    <scope>NUCLEOTIDE SEQUENCE [LARGE SCALE GENOMIC DNA]</scope>
    <source>
        <strain evidence="2 3">ARL-13</strain>
    </source>
</reference>
<evidence type="ECO:0000313" key="2">
    <source>
        <dbReference type="EMBL" id="AEP08801.1"/>
    </source>
</evidence>
<dbReference type="AlphaFoldDB" id="G2KSB8"/>
<dbReference type="EMBL" id="CP002382">
    <property type="protein sequence ID" value="AEP08801.1"/>
    <property type="molecule type" value="Genomic_DNA"/>
</dbReference>
<feature type="region of interest" description="Disordered" evidence="1">
    <location>
        <begin position="146"/>
        <end position="176"/>
    </location>
</feature>
<dbReference type="HOGENOM" id="CLU_1523459_0_0_5"/>
<evidence type="ECO:0008006" key="4">
    <source>
        <dbReference type="Google" id="ProtNLM"/>
    </source>
</evidence>
<protein>
    <recommendedName>
        <fullName evidence="4">Chemotaxis protein CheZ</fullName>
    </recommendedName>
</protein>
<evidence type="ECO:0000256" key="1">
    <source>
        <dbReference type="SAM" id="MobiDB-lite"/>
    </source>
</evidence>
<dbReference type="KEGG" id="mai:MICA_464"/>
<dbReference type="OrthoDB" id="9824602at2"/>
<evidence type="ECO:0000313" key="3">
    <source>
        <dbReference type="Proteomes" id="UP000009286"/>
    </source>
</evidence>
<dbReference type="SUPFAM" id="SSF75708">
    <property type="entry name" value="Chemotaxis phosphatase CheZ"/>
    <property type="match status" value="1"/>
</dbReference>
<sequence>MTSLIQTIQETSQAMGHVSPEKRAALVDSMAQLARRLADHVSALDDIPSHYQAFTMPAINDQIAAAEKRTEKAADQILTAAESIMKSLAKMKGDAAAEIQNQANIIFEATSFQDLVTQHLNEIRLRMKELNDDMLALQNCMTSISSGSGDAPLQKTRTRKSERPDAHLLNGPTTNF</sequence>
<keyword evidence="3" id="KW-1185">Reference proteome</keyword>
<proteinExistence type="predicted"/>